<proteinExistence type="predicted"/>
<dbReference type="Gene3D" id="2.60.120.200">
    <property type="match status" value="1"/>
</dbReference>
<keyword evidence="4" id="KW-1185">Reference proteome</keyword>
<dbReference type="InterPro" id="IPR048958">
    <property type="entry name" value="Polysacc_lyase_14"/>
</dbReference>
<feature type="signal peptide" evidence="1">
    <location>
        <begin position="1"/>
        <end position="19"/>
    </location>
</feature>
<keyword evidence="1" id="KW-0732">Signal</keyword>
<reference evidence="3 4" key="1">
    <citation type="submission" date="2023-04" db="EMBL/GenBank/DDBJ databases">
        <title>Genome of Basidiobolus ranarum AG-B5.</title>
        <authorList>
            <person name="Stajich J.E."/>
            <person name="Carter-House D."/>
            <person name="Gryganskyi A."/>
        </authorList>
    </citation>
    <scope>NUCLEOTIDE SEQUENCE [LARGE SCALE GENOMIC DNA]</scope>
    <source>
        <strain evidence="3 4">AG-B5</strain>
    </source>
</reference>
<feature type="chain" id="PRO_5047247174" description="Polysaccharide lyase 14 domain-containing protein" evidence="1">
    <location>
        <begin position="20"/>
        <end position="284"/>
    </location>
</feature>
<dbReference type="EMBL" id="JASJQH010000387">
    <property type="protein sequence ID" value="KAK9764665.1"/>
    <property type="molecule type" value="Genomic_DNA"/>
</dbReference>
<gene>
    <name evidence="3" type="ORF">K7432_007651</name>
</gene>
<sequence length="284" mass="31273">MKLTLTTLCFLGVLQLVDNAPVTSKYQMEKTWKMDPNSNNLALAKDAKLDRLKVVPDPFENSGENVFQVSYPKGSYSPSGSNKEGGVNFYSQPFGTNGYQRAILTYEVGFKEGFNFVEGGKLPGLYAGEAASGCSGGNQSDGKKCFSTRLMWRQSGAGEVYDYLPKQGDSFCKTTDVVCNKDYGTSIGRDKYKFSTGWNQVHMFVQVNDVGSSNGNIELYINKTKVLAIDSLTYRTNPNLGIQSLMFSTFFGGSEPRFATPVDAYVYFRNIEFGVADECGSSKK</sequence>
<dbReference type="PANTHER" id="PTHR40124:SF1">
    <property type="entry name" value="DISAGGREGATASE RELATED REPEAT PROTEIN"/>
    <property type="match status" value="1"/>
</dbReference>
<evidence type="ECO:0000313" key="3">
    <source>
        <dbReference type="EMBL" id="KAK9764665.1"/>
    </source>
</evidence>
<protein>
    <recommendedName>
        <fullName evidence="2">Polysaccharide lyase 14 domain-containing protein</fullName>
    </recommendedName>
</protein>
<evidence type="ECO:0000313" key="4">
    <source>
        <dbReference type="Proteomes" id="UP001479436"/>
    </source>
</evidence>
<evidence type="ECO:0000256" key="1">
    <source>
        <dbReference type="SAM" id="SignalP"/>
    </source>
</evidence>
<evidence type="ECO:0000259" key="2">
    <source>
        <dbReference type="Pfam" id="PF21294"/>
    </source>
</evidence>
<accession>A0ABR2WT57</accession>
<organism evidence="3 4">
    <name type="scientific">Basidiobolus ranarum</name>
    <dbReference type="NCBI Taxonomy" id="34480"/>
    <lineage>
        <taxon>Eukaryota</taxon>
        <taxon>Fungi</taxon>
        <taxon>Fungi incertae sedis</taxon>
        <taxon>Zoopagomycota</taxon>
        <taxon>Entomophthoromycotina</taxon>
        <taxon>Basidiobolomycetes</taxon>
        <taxon>Basidiobolales</taxon>
        <taxon>Basidiobolaceae</taxon>
        <taxon>Basidiobolus</taxon>
    </lineage>
</organism>
<dbReference type="Pfam" id="PF21294">
    <property type="entry name" value="Polysacc_lyase_14"/>
    <property type="match status" value="1"/>
</dbReference>
<dbReference type="Proteomes" id="UP001479436">
    <property type="component" value="Unassembled WGS sequence"/>
</dbReference>
<dbReference type="PANTHER" id="PTHR40124">
    <property type="match status" value="1"/>
</dbReference>
<feature type="domain" description="Polysaccharide lyase 14" evidence="2">
    <location>
        <begin position="61"/>
        <end position="271"/>
    </location>
</feature>
<name>A0ABR2WT57_9FUNG</name>
<comment type="caution">
    <text evidence="3">The sequence shown here is derived from an EMBL/GenBank/DDBJ whole genome shotgun (WGS) entry which is preliminary data.</text>
</comment>